<proteinExistence type="predicted"/>
<reference evidence="2 3" key="1">
    <citation type="submission" date="2019-03" db="EMBL/GenBank/DDBJ databases">
        <title>Metabolic potential of uncultured bacteria and archaea associated with petroleum seepage in deep-sea sediments.</title>
        <authorList>
            <person name="Dong X."/>
            <person name="Hubert C."/>
        </authorList>
    </citation>
    <scope>NUCLEOTIDE SEQUENCE [LARGE SCALE GENOMIC DNA]</scope>
    <source>
        <strain evidence="2">E44_bin7</strain>
    </source>
</reference>
<dbReference type="Proteomes" id="UP000316360">
    <property type="component" value="Unassembled WGS sequence"/>
</dbReference>
<feature type="signal peptide" evidence="1">
    <location>
        <begin position="1"/>
        <end position="25"/>
    </location>
</feature>
<dbReference type="AlphaFoldDB" id="A0A523S480"/>
<evidence type="ECO:0008006" key="4">
    <source>
        <dbReference type="Google" id="ProtNLM"/>
    </source>
</evidence>
<protein>
    <recommendedName>
        <fullName evidence="4">Outer membrane protein beta-barrel domain-containing protein</fullName>
    </recommendedName>
</protein>
<keyword evidence="1" id="KW-0732">Signal</keyword>
<dbReference type="EMBL" id="SOKJ01000047">
    <property type="protein sequence ID" value="TET12840.1"/>
    <property type="molecule type" value="Genomic_DNA"/>
</dbReference>
<sequence length="251" mass="27129">MRAKWAGVIIGVLGVALLAAPPAAAGPLGEGFYFTSGLINTPKTNHLGPRTWVIGASGFYDKWEEPLQIAVVGGNINKDVSVGFGLKEWLEAGVIMMMTDKYAGQIQLRVLKETPHRPAVSLGTLTRLDKVDSIFYLVAGKHNVSLPLLGKANLYGGIGGIIDSEVPPGAGEVRDKLQGIFLGIEKMHQLRGWRRPLTLMMESDAKNINLGLSYEFELFGGLRLNAAIVKVEKVFNDGDVGVVLAAELFRF</sequence>
<evidence type="ECO:0000256" key="1">
    <source>
        <dbReference type="SAM" id="SignalP"/>
    </source>
</evidence>
<gene>
    <name evidence="2" type="ORF">E3J84_00920</name>
</gene>
<accession>A0A523S480</accession>
<comment type="caution">
    <text evidence="2">The sequence shown here is derived from an EMBL/GenBank/DDBJ whole genome shotgun (WGS) entry which is preliminary data.</text>
</comment>
<evidence type="ECO:0000313" key="2">
    <source>
        <dbReference type="EMBL" id="TET12840.1"/>
    </source>
</evidence>
<feature type="chain" id="PRO_5021935044" description="Outer membrane protein beta-barrel domain-containing protein" evidence="1">
    <location>
        <begin position="26"/>
        <end position="251"/>
    </location>
</feature>
<evidence type="ECO:0000313" key="3">
    <source>
        <dbReference type="Proteomes" id="UP000316360"/>
    </source>
</evidence>
<organism evidence="2 3">
    <name type="scientific">Aerophobetes bacterium</name>
    <dbReference type="NCBI Taxonomy" id="2030807"/>
    <lineage>
        <taxon>Bacteria</taxon>
        <taxon>Candidatus Aerophobota</taxon>
    </lineage>
</organism>
<name>A0A523S480_UNCAE</name>